<dbReference type="InterPro" id="IPR007387">
    <property type="entry name" value="TRAP_DctQ"/>
</dbReference>
<dbReference type="Pfam" id="PF04290">
    <property type="entry name" value="DctQ"/>
    <property type="match status" value="1"/>
</dbReference>
<keyword evidence="7 9" id="KW-0472">Membrane</keyword>
<dbReference type="PANTHER" id="PTHR35011:SF10">
    <property type="entry name" value="TRAP TRANSPORTER SMALL PERMEASE PROTEIN"/>
    <property type="match status" value="1"/>
</dbReference>
<feature type="transmembrane region" description="Helical" evidence="9">
    <location>
        <begin position="12"/>
        <end position="31"/>
    </location>
</feature>
<dbReference type="InterPro" id="IPR055348">
    <property type="entry name" value="DctQ"/>
</dbReference>
<evidence type="ECO:0000256" key="8">
    <source>
        <dbReference type="ARBA" id="ARBA00038436"/>
    </source>
</evidence>
<dbReference type="GO" id="GO:0022857">
    <property type="term" value="F:transmembrane transporter activity"/>
    <property type="evidence" value="ECO:0007669"/>
    <property type="project" value="UniProtKB-UniRule"/>
</dbReference>
<keyword evidence="12" id="KW-1185">Reference proteome</keyword>
<dbReference type="STRING" id="639004.SAMN04488239_11122"/>
<keyword evidence="4 9" id="KW-0997">Cell inner membrane</keyword>
<proteinExistence type="inferred from homology"/>
<feature type="transmembrane region" description="Helical" evidence="9">
    <location>
        <begin position="128"/>
        <end position="150"/>
    </location>
</feature>
<gene>
    <name evidence="11" type="ORF">SAMN04488239_11122</name>
</gene>
<feature type="domain" description="Tripartite ATP-independent periplasmic transporters DctQ component" evidence="10">
    <location>
        <begin position="23"/>
        <end position="149"/>
    </location>
</feature>
<protein>
    <recommendedName>
        <fullName evidence="9">TRAP transporter small permease protein</fullName>
    </recommendedName>
</protein>
<reference evidence="12" key="1">
    <citation type="submission" date="2016-10" db="EMBL/GenBank/DDBJ databases">
        <authorList>
            <person name="Varghese N."/>
            <person name="Submissions S."/>
        </authorList>
    </citation>
    <scope>NUCLEOTIDE SEQUENCE [LARGE SCALE GENOMIC DNA]</scope>
    <source>
        <strain evidence="12">CGMCC 1.9108</strain>
    </source>
</reference>
<evidence type="ECO:0000256" key="5">
    <source>
        <dbReference type="ARBA" id="ARBA00022692"/>
    </source>
</evidence>
<dbReference type="GO" id="GO:0015740">
    <property type="term" value="P:C4-dicarboxylate transport"/>
    <property type="evidence" value="ECO:0007669"/>
    <property type="project" value="TreeGrafter"/>
</dbReference>
<comment type="subunit">
    <text evidence="9">The complex comprises the extracytoplasmic solute receptor protein and the two transmembrane proteins.</text>
</comment>
<dbReference type="PANTHER" id="PTHR35011">
    <property type="entry name" value="2,3-DIKETO-L-GULONATE TRAP TRANSPORTER SMALL PERMEASE PROTEIN YIAM"/>
    <property type="match status" value="1"/>
</dbReference>
<evidence type="ECO:0000256" key="3">
    <source>
        <dbReference type="ARBA" id="ARBA00022475"/>
    </source>
</evidence>
<comment type="subcellular location">
    <subcellularLocation>
        <location evidence="1 9">Cell inner membrane</location>
        <topology evidence="1 9">Multi-pass membrane protein</topology>
    </subcellularLocation>
</comment>
<evidence type="ECO:0000313" key="11">
    <source>
        <dbReference type="EMBL" id="SDD84664.1"/>
    </source>
</evidence>
<evidence type="ECO:0000256" key="1">
    <source>
        <dbReference type="ARBA" id="ARBA00004429"/>
    </source>
</evidence>
<keyword evidence="3" id="KW-1003">Cell membrane</keyword>
<evidence type="ECO:0000256" key="2">
    <source>
        <dbReference type="ARBA" id="ARBA00022448"/>
    </source>
</evidence>
<dbReference type="GO" id="GO:0005886">
    <property type="term" value="C:plasma membrane"/>
    <property type="evidence" value="ECO:0007669"/>
    <property type="project" value="UniProtKB-SubCell"/>
</dbReference>
<sequence>MLSMAWNIRRGVETVMALFLLAMVALTFADVIGRRIVGKPIYGANDITEHLMALVVFAGLPLVTTAGAHLTIDLADKLVNKPWMAWWRVLISVLVTAVLALIAWLFVQHGLNASRISEVSQALRVPRAPLYFFMAASCALSALAALAIAFSGPMVDPEDTHEEEAL</sequence>
<evidence type="ECO:0000313" key="12">
    <source>
        <dbReference type="Proteomes" id="UP000199628"/>
    </source>
</evidence>
<keyword evidence="5 9" id="KW-0812">Transmembrane</keyword>
<evidence type="ECO:0000256" key="7">
    <source>
        <dbReference type="ARBA" id="ARBA00023136"/>
    </source>
</evidence>
<dbReference type="Proteomes" id="UP000199628">
    <property type="component" value="Unassembled WGS sequence"/>
</dbReference>
<comment type="similarity">
    <text evidence="8 9">Belongs to the TRAP transporter small permease family.</text>
</comment>
<evidence type="ECO:0000256" key="6">
    <source>
        <dbReference type="ARBA" id="ARBA00022989"/>
    </source>
</evidence>
<feature type="transmembrane region" description="Helical" evidence="9">
    <location>
        <begin position="51"/>
        <end position="72"/>
    </location>
</feature>
<feature type="transmembrane region" description="Helical" evidence="9">
    <location>
        <begin position="84"/>
        <end position="107"/>
    </location>
</feature>
<keyword evidence="2 9" id="KW-0813">Transport</keyword>
<keyword evidence="6 9" id="KW-1133">Transmembrane helix</keyword>
<dbReference type="EMBL" id="FMZV01000011">
    <property type="protein sequence ID" value="SDD84664.1"/>
    <property type="molecule type" value="Genomic_DNA"/>
</dbReference>
<comment type="function">
    <text evidence="9">Part of the tripartite ATP-independent periplasmic (TRAP) transport system.</text>
</comment>
<name>A0A1G6Y2D7_9RHOB</name>
<evidence type="ECO:0000259" key="10">
    <source>
        <dbReference type="Pfam" id="PF04290"/>
    </source>
</evidence>
<accession>A0A1G6Y2D7</accession>
<dbReference type="AlphaFoldDB" id="A0A1G6Y2D7"/>
<evidence type="ECO:0000256" key="4">
    <source>
        <dbReference type="ARBA" id="ARBA00022519"/>
    </source>
</evidence>
<dbReference type="OrthoDB" id="2877624at2"/>
<organism evidence="11 12">
    <name type="scientific">Ruegeria marina</name>
    <dbReference type="NCBI Taxonomy" id="639004"/>
    <lineage>
        <taxon>Bacteria</taxon>
        <taxon>Pseudomonadati</taxon>
        <taxon>Pseudomonadota</taxon>
        <taxon>Alphaproteobacteria</taxon>
        <taxon>Rhodobacterales</taxon>
        <taxon>Roseobacteraceae</taxon>
        <taxon>Ruegeria</taxon>
    </lineage>
</organism>
<evidence type="ECO:0000256" key="9">
    <source>
        <dbReference type="RuleBase" id="RU369079"/>
    </source>
</evidence>